<dbReference type="AlphaFoldDB" id="A0A433SQK0"/>
<dbReference type="Proteomes" id="UP000271974">
    <property type="component" value="Unassembled WGS sequence"/>
</dbReference>
<feature type="region of interest" description="Disordered" evidence="1">
    <location>
        <begin position="42"/>
        <end position="67"/>
    </location>
</feature>
<reference evidence="2 3" key="1">
    <citation type="submission" date="2019-01" db="EMBL/GenBank/DDBJ databases">
        <title>A draft genome assembly of the solar-powered sea slug Elysia chlorotica.</title>
        <authorList>
            <person name="Cai H."/>
            <person name="Li Q."/>
            <person name="Fang X."/>
            <person name="Li J."/>
            <person name="Curtis N.E."/>
            <person name="Altenburger A."/>
            <person name="Shibata T."/>
            <person name="Feng M."/>
            <person name="Maeda T."/>
            <person name="Schwartz J.A."/>
            <person name="Shigenobu S."/>
            <person name="Lundholm N."/>
            <person name="Nishiyama T."/>
            <person name="Yang H."/>
            <person name="Hasebe M."/>
            <person name="Li S."/>
            <person name="Pierce S.K."/>
            <person name="Wang J."/>
        </authorList>
    </citation>
    <scope>NUCLEOTIDE SEQUENCE [LARGE SCALE GENOMIC DNA]</scope>
    <source>
        <strain evidence="2">EC2010</strain>
        <tissue evidence="2">Whole organism of an adult</tissue>
    </source>
</reference>
<organism evidence="2 3">
    <name type="scientific">Elysia chlorotica</name>
    <name type="common">Eastern emerald elysia</name>
    <name type="synonym">Sea slug</name>
    <dbReference type="NCBI Taxonomy" id="188477"/>
    <lineage>
        <taxon>Eukaryota</taxon>
        <taxon>Metazoa</taxon>
        <taxon>Spiralia</taxon>
        <taxon>Lophotrochozoa</taxon>
        <taxon>Mollusca</taxon>
        <taxon>Gastropoda</taxon>
        <taxon>Heterobranchia</taxon>
        <taxon>Euthyneura</taxon>
        <taxon>Panpulmonata</taxon>
        <taxon>Sacoglossa</taxon>
        <taxon>Placobranchoidea</taxon>
        <taxon>Plakobranchidae</taxon>
        <taxon>Elysia</taxon>
    </lineage>
</organism>
<feature type="compositionally biased region" description="Basic and acidic residues" evidence="1">
    <location>
        <begin position="46"/>
        <end position="62"/>
    </location>
</feature>
<dbReference type="EMBL" id="RQTK01001199">
    <property type="protein sequence ID" value="RUS71544.1"/>
    <property type="molecule type" value="Genomic_DNA"/>
</dbReference>
<proteinExistence type="predicted"/>
<keyword evidence="3" id="KW-1185">Reference proteome</keyword>
<evidence type="ECO:0000313" key="3">
    <source>
        <dbReference type="Proteomes" id="UP000271974"/>
    </source>
</evidence>
<evidence type="ECO:0000313" key="2">
    <source>
        <dbReference type="EMBL" id="RUS71544.1"/>
    </source>
</evidence>
<comment type="caution">
    <text evidence="2">The sequence shown here is derived from an EMBL/GenBank/DDBJ whole genome shotgun (WGS) entry which is preliminary data.</text>
</comment>
<feature type="non-terminal residue" evidence="2">
    <location>
        <position position="190"/>
    </location>
</feature>
<gene>
    <name evidence="2" type="ORF">EGW08_020700</name>
</gene>
<sequence>MRRTEHIPKSVAREHQVLLLASHVQTRHVRVARDERFVGGVPYGPGHRDVPVHSPGSEKQHTTPELFDPLPFKETNLSLWLVGVHDLDGLPVPHQQSLRVSEPGQVEFVVAIARPKCKSLSHLPFRFLQEPRVRGLVGLFEGQRRVCCEVGVAEQVVVQVGCSVVSRLDTTMPVKHSKVALAWPILRTKR</sequence>
<protein>
    <submittedName>
        <fullName evidence="2">Uncharacterized protein</fullName>
    </submittedName>
</protein>
<accession>A0A433SQK0</accession>
<name>A0A433SQK0_ELYCH</name>
<evidence type="ECO:0000256" key="1">
    <source>
        <dbReference type="SAM" id="MobiDB-lite"/>
    </source>
</evidence>